<reference evidence="4" key="1">
    <citation type="submission" date="2025-08" db="UniProtKB">
        <authorList>
            <consortium name="RefSeq"/>
        </authorList>
    </citation>
    <scope>IDENTIFICATION</scope>
</reference>
<sequence length="127" mass="14584">MLVLLLLSIFTPLCPSGVPRSQGSLPQPSSFKRFFLCLAGSSKECYQCRRYHLGLCYDGMKSCYLKYKQYCATENFYILTKKGESLYFYSKLSCIYNCEDINFLDLGKRIELICCKHSNYCNLPVGS</sequence>
<evidence type="ECO:0000259" key="2">
    <source>
        <dbReference type="Pfam" id="PF00021"/>
    </source>
</evidence>
<gene>
    <name evidence="4" type="primary">PATE2</name>
</gene>
<accession>A0A2Y9R8N1</accession>
<keyword evidence="1" id="KW-0732">Signal</keyword>
<keyword evidence="3" id="KW-1185">Reference proteome</keyword>
<dbReference type="AlphaFoldDB" id="A0A2Y9R8N1"/>
<evidence type="ECO:0000313" key="4">
    <source>
        <dbReference type="RefSeq" id="XP_023589796.1"/>
    </source>
</evidence>
<feature type="chain" id="PRO_5016143235" evidence="1">
    <location>
        <begin position="17"/>
        <end position="127"/>
    </location>
</feature>
<evidence type="ECO:0000313" key="3">
    <source>
        <dbReference type="Proteomes" id="UP000248480"/>
    </source>
</evidence>
<dbReference type="STRING" id="127582.A0A2Y9R8N1"/>
<dbReference type="PANTHER" id="PTHR47884">
    <property type="entry name" value="PROSTATE AND TESTIS EXPRESSED PROTEIN 2"/>
    <property type="match status" value="1"/>
</dbReference>
<proteinExistence type="predicted"/>
<dbReference type="InterPro" id="IPR029691">
    <property type="entry name" value="PATE2"/>
</dbReference>
<dbReference type="Proteomes" id="UP000248480">
    <property type="component" value="Unplaced"/>
</dbReference>
<feature type="domain" description="UPAR/Ly6" evidence="2">
    <location>
        <begin position="43"/>
        <end position="123"/>
    </location>
</feature>
<evidence type="ECO:0000256" key="1">
    <source>
        <dbReference type="SAM" id="SignalP"/>
    </source>
</evidence>
<dbReference type="InterPro" id="IPR016054">
    <property type="entry name" value="LY6_UPA_recep-like"/>
</dbReference>
<dbReference type="RefSeq" id="XP_023589796.1">
    <property type="nucleotide sequence ID" value="XM_023734028.1"/>
</dbReference>
<dbReference type="InterPro" id="IPR059168">
    <property type="entry name" value="PATE2-like_ECD_3FTx"/>
</dbReference>
<dbReference type="KEGG" id="tmu:105756425"/>
<dbReference type="PANTHER" id="PTHR47884:SF1">
    <property type="entry name" value="PROSTATE AND TESTIS EXPRESSED PROTEIN 2"/>
    <property type="match status" value="1"/>
</dbReference>
<dbReference type="GeneID" id="105756425"/>
<dbReference type="CTD" id="399967"/>
<name>A0A2Y9R8N1_TRIMA</name>
<dbReference type="CDD" id="cd23578">
    <property type="entry name" value="TFP_LU_ECD_PATE2"/>
    <property type="match status" value="1"/>
</dbReference>
<dbReference type="Pfam" id="PF00021">
    <property type="entry name" value="UPAR_LY6"/>
    <property type="match status" value="1"/>
</dbReference>
<protein>
    <submittedName>
        <fullName evidence="4">Prostate and testis expressed protein 2</fullName>
    </submittedName>
</protein>
<dbReference type="GO" id="GO:0005615">
    <property type="term" value="C:extracellular space"/>
    <property type="evidence" value="ECO:0007669"/>
    <property type="project" value="TreeGrafter"/>
</dbReference>
<feature type="signal peptide" evidence="1">
    <location>
        <begin position="1"/>
        <end position="16"/>
    </location>
</feature>
<dbReference type="InParanoid" id="A0A2Y9R8N1"/>
<organism evidence="3 4">
    <name type="scientific">Trichechus manatus latirostris</name>
    <name type="common">Florida manatee</name>
    <dbReference type="NCBI Taxonomy" id="127582"/>
    <lineage>
        <taxon>Eukaryota</taxon>
        <taxon>Metazoa</taxon>
        <taxon>Chordata</taxon>
        <taxon>Craniata</taxon>
        <taxon>Vertebrata</taxon>
        <taxon>Euteleostomi</taxon>
        <taxon>Mammalia</taxon>
        <taxon>Eutheria</taxon>
        <taxon>Afrotheria</taxon>
        <taxon>Sirenia</taxon>
        <taxon>Trichechidae</taxon>
        <taxon>Trichechus</taxon>
    </lineage>
</organism>
<dbReference type="FunCoup" id="A0A2Y9R8N1">
    <property type="interactions" value="368"/>
</dbReference>